<name>A0A2S6IR05_9FLAO</name>
<dbReference type="RefSeq" id="WP_104514215.1">
    <property type="nucleotide sequence ID" value="NZ_MQVW01000027.1"/>
</dbReference>
<keyword evidence="2" id="KW-1185">Reference proteome</keyword>
<evidence type="ECO:0000313" key="2">
    <source>
        <dbReference type="Proteomes" id="UP000239002"/>
    </source>
</evidence>
<proteinExistence type="predicted"/>
<protein>
    <submittedName>
        <fullName evidence="1">Uncharacterized protein</fullName>
    </submittedName>
</protein>
<sequence length="93" mass="11268">MNLNKRQQYLDLGNQLPNKHLHLDFDNHCYWRIALDNTLFARWKDVVPAPAYRNITEDQLDYVIHLLKSYLKDEQLLMEHNRISLAYREKKSL</sequence>
<dbReference type="EMBL" id="PTJE01000001">
    <property type="protein sequence ID" value="PPK96669.1"/>
    <property type="molecule type" value="Genomic_DNA"/>
</dbReference>
<dbReference type="Proteomes" id="UP000239002">
    <property type="component" value="Unassembled WGS sequence"/>
</dbReference>
<dbReference type="AlphaFoldDB" id="A0A2S6IR05"/>
<dbReference type="OrthoDB" id="281270at2"/>
<accession>A0A2S6IR05</accession>
<gene>
    <name evidence="1" type="ORF">LY01_00492</name>
</gene>
<comment type="caution">
    <text evidence="1">The sequence shown here is derived from an EMBL/GenBank/DDBJ whole genome shotgun (WGS) entry which is preliminary data.</text>
</comment>
<evidence type="ECO:0000313" key="1">
    <source>
        <dbReference type="EMBL" id="PPK96669.1"/>
    </source>
</evidence>
<reference evidence="1 2" key="1">
    <citation type="submission" date="2018-02" db="EMBL/GenBank/DDBJ databases">
        <title>Genomic Encyclopedia of Archaeal and Bacterial Type Strains, Phase II (KMG-II): from individual species to whole genera.</title>
        <authorList>
            <person name="Goeker M."/>
        </authorList>
    </citation>
    <scope>NUCLEOTIDE SEQUENCE [LARGE SCALE GENOMIC DNA]</scope>
    <source>
        <strain evidence="1 2">DSM 16809</strain>
    </source>
</reference>
<organism evidence="1 2">
    <name type="scientific">Nonlabens xylanidelens</name>
    <dbReference type="NCBI Taxonomy" id="191564"/>
    <lineage>
        <taxon>Bacteria</taxon>
        <taxon>Pseudomonadati</taxon>
        <taxon>Bacteroidota</taxon>
        <taxon>Flavobacteriia</taxon>
        <taxon>Flavobacteriales</taxon>
        <taxon>Flavobacteriaceae</taxon>
        <taxon>Nonlabens</taxon>
    </lineage>
</organism>